<accession>A0ABQ4EHG3</accession>
<keyword evidence="7 11" id="KW-1133">Transmembrane helix</keyword>
<evidence type="ECO:0000256" key="1">
    <source>
        <dbReference type="ARBA" id="ARBA00004651"/>
    </source>
</evidence>
<keyword evidence="6 11" id="KW-0812">Transmembrane</keyword>
<keyword evidence="3" id="KW-0813">Transport</keyword>
<comment type="subunit">
    <text evidence="2">The complex is composed of two ATP-binding proteins (LsrA), two transmembrane proteins (LsrC and LsrD) and a solute-binding protein (LsrB).</text>
</comment>
<protein>
    <recommendedName>
        <fullName evidence="10">Autoinducer 2 import system permease protein LsrC</fullName>
    </recommendedName>
</protein>
<feature type="transmembrane region" description="Helical" evidence="11">
    <location>
        <begin position="317"/>
        <end position="338"/>
    </location>
</feature>
<evidence type="ECO:0000256" key="5">
    <source>
        <dbReference type="ARBA" id="ARBA00022519"/>
    </source>
</evidence>
<feature type="transmembrane region" description="Helical" evidence="11">
    <location>
        <begin position="237"/>
        <end position="258"/>
    </location>
</feature>
<evidence type="ECO:0000256" key="9">
    <source>
        <dbReference type="ARBA" id="ARBA00025439"/>
    </source>
</evidence>
<dbReference type="PANTHER" id="PTHR32196:SF29">
    <property type="entry name" value="AUTOINDUCER 2 IMPORT SYSTEM PERMEASE PROTEIN LSRC"/>
    <property type="match status" value="1"/>
</dbReference>
<evidence type="ECO:0000256" key="4">
    <source>
        <dbReference type="ARBA" id="ARBA00022475"/>
    </source>
</evidence>
<proteinExistence type="predicted"/>
<reference evidence="12 13" key="1">
    <citation type="submission" date="2021-01" db="EMBL/GenBank/DDBJ databases">
        <title>Whole genome shotgun sequence of Plantactinospora mayteni NBRC 109088.</title>
        <authorList>
            <person name="Komaki H."/>
            <person name="Tamura T."/>
        </authorList>
    </citation>
    <scope>NUCLEOTIDE SEQUENCE [LARGE SCALE GENOMIC DNA]</scope>
    <source>
        <strain evidence="12 13">NBRC 109088</strain>
    </source>
</reference>
<evidence type="ECO:0000256" key="2">
    <source>
        <dbReference type="ARBA" id="ARBA00011262"/>
    </source>
</evidence>
<keyword evidence="4" id="KW-1003">Cell membrane</keyword>
<comment type="function">
    <text evidence="9">Part of the ABC transporter complex LsrABCD involved in autoinducer 2 (AI-2) import. Probably responsible for the translocation of the substrate across the membrane.</text>
</comment>
<organism evidence="12 13">
    <name type="scientific">Plantactinospora mayteni</name>
    <dbReference type="NCBI Taxonomy" id="566021"/>
    <lineage>
        <taxon>Bacteria</taxon>
        <taxon>Bacillati</taxon>
        <taxon>Actinomycetota</taxon>
        <taxon>Actinomycetes</taxon>
        <taxon>Micromonosporales</taxon>
        <taxon>Micromonosporaceae</taxon>
        <taxon>Plantactinospora</taxon>
    </lineage>
</organism>
<evidence type="ECO:0000256" key="6">
    <source>
        <dbReference type="ARBA" id="ARBA00022692"/>
    </source>
</evidence>
<evidence type="ECO:0000256" key="8">
    <source>
        <dbReference type="ARBA" id="ARBA00023136"/>
    </source>
</evidence>
<feature type="transmembrane region" description="Helical" evidence="11">
    <location>
        <begin position="116"/>
        <end position="141"/>
    </location>
</feature>
<dbReference type="PANTHER" id="PTHR32196">
    <property type="entry name" value="ABC TRANSPORTER PERMEASE PROTEIN YPHD-RELATED-RELATED"/>
    <property type="match status" value="1"/>
</dbReference>
<keyword evidence="13" id="KW-1185">Reference proteome</keyword>
<evidence type="ECO:0000256" key="7">
    <source>
        <dbReference type="ARBA" id="ARBA00022989"/>
    </source>
</evidence>
<sequence length="353" mass="35686">MTTTTRPESAPDAAEARARSGAAGIRLGHRLFVAREVGIGLALLLLIAVTTAVNPRFLSGQGRRDLMLGATILVVLAVGQAIVIITRNVDLSVGSVLGLAAFATGKLFLAMPDAPIVLAILVGIGIGVLCGALNGALIAVARVPALVVTLGTLYVFRGVDYSWAAGQQINAADMPAGFKSMGTADLLGVPLLALFAVAVLLVAGFYLRSYRSGRELYAIGSDPAAARLHGIPVGWRVFTALVVSGGLAGLAGVLYAARYGTLDAAAGSGIELNVVAAVVVGGVAIFGGSGSVYGAALGAVLLSTIGSALPVLKVNPFWQQAVVGALILAAIGLDRALAARVAHRLRGRKARGA</sequence>
<evidence type="ECO:0000256" key="11">
    <source>
        <dbReference type="SAM" id="Phobius"/>
    </source>
</evidence>
<dbReference type="CDD" id="cd06579">
    <property type="entry name" value="TM_PBP1_transp_AraH_like"/>
    <property type="match status" value="1"/>
</dbReference>
<name>A0ABQ4EHG3_9ACTN</name>
<feature type="transmembrane region" description="Helical" evidence="11">
    <location>
        <begin position="66"/>
        <end position="85"/>
    </location>
</feature>
<gene>
    <name evidence="12" type="primary">rhaP</name>
    <name evidence="12" type="ORF">Pma05_07280</name>
</gene>
<dbReference type="Pfam" id="PF02653">
    <property type="entry name" value="BPD_transp_2"/>
    <property type="match status" value="1"/>
</dbReference>
<keyword evidence="8 11" id="KW-0472">Membrane</keyword>
<evidence type="ECO:0000313" key="13">
    <source>
        <dbReference type="Proteomes" id="UP000621500"/>
    </source>
</evidence>
<feature type="transmembrane region" description="Helical" evidence="11">
    <location>
        <begin position="91"/>
        <end position="109"/>
    </location>
</feature>
<evidence type="ECO:0000256" key="3">
    <source>
        <dbReference type="ARBA" id="ARBA00022448"/>
    </source>
</evidence>
<dbReference type="EMBL" id="BONX01000003">
    <property type="protein sequence ID" value="GIG94155.1"/>
    <property type="molecule type" value="Genomic_DNA"/>
</dbReference>
<dbReference type="Proteomes" id="UP000621500">
    <property type="component" value="Unassembled WGS sequence"/>
</dbReference>
<evidence type="ECO:0000256" key="10">
    <source>
        <dbReference type="ARBA" id="ARBA00039382"/>
    </source>
</evidence>
<dbReference type="RefSeq" id="WP_239311602.1">
    <property type="nucleotide sequence ID" value="NZ_BAAAZQ010000002.1"/>
</dbReference>
<comment type="caution">
    <text evidence="12">The sequence shown here is derived from an EMBL/GenBank/DDBJ whole genome shotgun (WGS) entry which is preliminary data.</text>
</comment>
<feature type="transmembrane region" description="Helical" evidence="11">
    <location>
        <begin position="264"/>
        <end position="285"/>
    </location>
</feature>
<dbReference type="InterPro" id="IPR001851">
    <property type="entry name" value="ABC_transp_permease"/>
</dbReference>
<evidence type="ECO:0000313" key="12">
    <source>
        <dbReference type="EMBL" id="GIG94155.1"/>
    </source>
</evidence>
<keyword evidence="5" id="KW-0997">Cell inner membrane</keyword>
<comment type="subcellular location">
    <subcellularLocation>
        <location evidence="1">Cell membrane</location>
        <topology evidence="1">Multi-pass membrane protein</topology>
    </subcellularLocation>
</comment>
<feature type="transmembrane region" description="Helical" evidence="11">
    <location>
        <begin position="292"/>
        <end position="311"/>
    </location>
</feature>
<feature type="transmembrane region" description="Helical" evidence="11">
    <location>
        <begin position="37"/>
        <end position="54"/>
    </location>
</feature>
<feature type="transmembrane region" description="Helical" evidence="11">
    <location>
        <begin position="187"/>
        <end position="207"/>
    </location>
</feature>